<gene>
    <name evidence="3" type="ORF">DIT68_14490</name>
</gene>
<dbReference type="PANTHER" id="PTHR30231:SF41">
    <property type="entry name" value="DNA POLYMERASE III SUBUNIT EPSILON"/>
    <property type="match status" value="1"/>
</dbReference>
<dbReference type="InterPro" id="IPR036397">
    <property type="entry name" value="RNaseH_sf"/>
</dbReference>
<sequence>MSLNLKNDLCVFDIESTGLDVSQDRIVEISILKISPNGEESKLTLRINPEIPISKESSEIHGITQEDIKGEPSFKELANTIADFIGKADLAGFNSNKFDIPMLAEEFLRVEHDFDMRNRKFIDVQNIFHKMEQRTLVAAYKFYCEKDLENFHSAEADAMATYEVLKAQVDKYEELENNMEFLAEFSTHNKFKILDFAGRIAENENGEAVYNFGKHKGKTIEEVNKKEAGYYGWMMNSNFPRYTKAVLKQELEKIKAKKQEQKKVLKEKEEKRMENKIEALKSKFGK</sequence>
<reference evidence="3 4" key="2">
    <citation type="submission" date="2018-05" db="EMBL/GenBank/DDBJ databases">
        <authorList>
            <person name="Lanie J.A."/>
            <person name="Ng W.-L."/>
            <person name="Kazmierczak K.M."/>
            <person name="Andrzejewski T.M."/>
            <person name="Davidsen T.M."/>
            <person name="Wayne K.J."/>
            <person name="Tettelin H."/>
            <person name="Glass J.I."/>
            <person name="Rusch D."/>
            <person name="Podicherti R."/>
            <person name="Tsui H.-C.T."/>
            <person name="Winkler M.E."/>
        </authorList>
    </citation>
    <scope>NUCLEOTIDE SEQUENCE [LARGE SCALE GENOMIC DNA]</scope>
    <source>
        <strain evidence="3 4">C305</strain>
    </source>
</reference>
<dbReference type="SMART" id="SM00479">
    <property type="entry name" value="EXOIII"/>
    <property type="match status" value="1"/>
</dbReference>
<dbReference type="GO" id="GO:0003676">
    <property type="term" value="F:nucleic acid binding"/>
    <property type="evidence" value="ECO:0007669"/>
    <property type="project" value="InterPro"/>
</dbReference>
<dbReference type="Pfam" id="PF00929">
    <property type="entry name" value="RNase_T"/>
    <property type="match status" value="1"/>
</dbReference>
<protein>
    <submittedName>
        <fullName evidence="3">DNA polymerase III subunit epsilon</fullName>
    </submittedName>
</protein>
<dbReference type="GO" id="GO:0005829">
    <property type="term" value="C:cytosol"/>
    <property type="evidence" value="ECO:0007669"/>
    <property type="project" value="TreeGrafter"/>
</dbReference>
<evidence type="ECO:0000313" key="3">
    <source>
        <dbReference type="EMBL" id="PWH81897.1"/>
    </source>
</evidence>
<name>A0A2U2X299_9FLAO</name>
<dbReference type="SUPFAM" id="SSF53098">
    <property type="entry name" value="Ribonuclease H-like"/>
    <property type="match status" value="1"/>
</dbReference>
<dbReference type="RefSeq" id="WP_109360540.1">
    <property type="nucleotide sequence ID" value="NZ_QFRJ01000015.1"/>
</dbReference>
<evidence type="ECO:0000313" key="4">
    <source>
        <dbReference type="Proteomes" id="UP000245370"/>
    </source>
</evidence>
<evidence type="ECO:0000256" key="1">
    <source>
        <dbReference type="SAM" id="Coils"/>
    </source>
</evidence>
<reference evidence="3 4" key="1">
    <citation type="submission" date="2018-05" db="EMBL/GenBank/DDBJ databases">
        <title>Brumimicrobium oceani sp. nov., isolated from coastal sediment.</title>
        <authorList>
            <person name="Kou Y."/>
        </authorList>
    </citation>
    <scope>NUCLEOTIDE SEQUENCE [LARGE SCALE GENOMIC DNA]</scope>
    <source>
        <strain evidence="3 4">C305</strain>
    </source>
</reference>
<dbReference type="Pfam" id="PF20600">
    <property type="entry name" value="ExoX-like_C"/>
    <property type="match status" value="1"/>
</dbReference>
<proteinExistence type="predicted"/>
<organism evidence="3 4">
    <name type="scientific">Brumimicrobium oceani</name>
    <dbReference type="NCBI Taxonomy" id="2100725"/>
    <lineage>
        <taxon>Bacteria</taxon>
        <taxon>Pseudomonadati</taxon>
        <taxon>Bacteroidota</taxon>
        <taxon>Flavobacteriia</taxon>
        <taxon>Flavobacteriales</taxon>
        <taxon>Crocinitomicaceae</taxon>
        <taxon>Brumimicrobium</taxon>
    </lineage>
</organism>
<dbReference type="PANTHER" id="PTHR30231">
    <property type="entry name" value="DNA POLYMERASE III SUBUNIT EPSILON"/>
    <property type="match status" value="1"/>
</dbReference>
<dbReference type="GO" id="GO:0045004">
    <property type="term" value="P:DNA replication proofreading"/>
    <property type="evidence" value="ECO:0007669"/>
    <property type="project" value="TreeGrafter"/>
</dbReference>
<dbReference type="AlphaFoldDB" id="A0A2U2X299"/>
<evidence type="ECO:0000259" key="2">
    <source>
        <dbReference type="SMART" id="SM00479"/>
    </source>
</evidence>
<dbReference type="Proteomes" id="UP000245370">
    <property type="component" value="Unassembled WGS sequence"/>
</dbReference>
<dbReference type="InterPro" id="IPR012337">
    <property type="entry name" value="RNaseH-like_sf"/>
</dbReference>
<dbReference type="Gene3D" id="3.30.420.10">
    <property type="entry name" value="Ribonuclease H-like superfamily/Ribonuclease H"/>
    <property type="match status" value="1"/>
</dbReference>
<comment type="caution">
    <text evidence="3">The sequence shown here is derived from an EMBL/GenBank/DDBJ whole genome shotgun (WGS) entry which is preliminary data.</text>
</comment>
<keyword evidence="1" id="KW-0175">Coiled coil</keyword>
<accession>A0A2U2X299</accession>
<dbReference type="GO" id="GO:0008408">
    <property type="term" value="F:3'-5' exonuclease activity"/>
    <property type="evidence" value="ECO:0007669"/>
    <property type="project" value="TreeGrafter"/>
</dbReference>
<dbReference type="InterPro" id="IPR046768">
    <property type="entry name" value="ExoX-like_C"/>
</dbReference>
<keyword evidence="4" id="KW-1185">Reference proteome</keyword>
<feature type="coiled-coil region" evidence="1">
    <location>
        <begin position="244"/>
        <end position="283"/>
    </location>
</feature>
<feature type="domain" description="Exonuclease" evidence="2">
    <location>
        <begin position="8"/>
        <end position="174"/>
    </location>
</feature>
<dbReference type="EMBL" id="QFRJ01000015">
    <property type="protein sequence ID" value="PWH81897.1"/>
    <property type="molecule type" value="Genomic_DNA"/>
</dbReference>
<dbReference type="InterPro" id="IPR013520">
    <property type="entry name" value="Ribonucl_H"/>
</dbReference>
<dbReference type="OrthoDB" id="9791657at2"/>
<dbReference type="CDD" id="cd06127">
    <property type="entry name" value="DEDDh"/>
    <property type="match status" value="1"/>
</dbReference>